<dbReference type="AlphaFoldDB" id="A0A6A8V472"/>
<dbReference type="EMBL" id="WMZE01000002">
    <property type="protein sequence ID" value="MTS00830.1"/>
    <property type="molecule type" value="Genomic_DNA"/>
</dbReference>
<evidence type="ECO:0000256" key="1">
    <source>
        <dbReference type="SAM" id="SignalP"/>
    </source>
</evidence>
<sequence>MKHKRKLLVFFLSLLACLFLSACQSAKTPSKDTTQDSGSKDVKTYIQAMRDAKNMEYVSKIYRKNLLEVKGSQSLMYETTLRHGKIQFDPQVYNEFYTKDGGNGSTIDSDSDHFRSLANKIGSTGYGEKILRLYSPEKGVLYKKIKKGDDSWTWNRVDEATDPDLIYKNRKDPEVGRHELILKLYEKYADRFKKTIDGQYIYLEFKGDVKKDIDQIGEFQNTLLDSELYTKGKKEIQSVKLHIYLSMKKDSSNKEEKLVPSEARIQLDTKLKNDKGRTVNNEDHFEFTYRDINQIKEVKAPQDFNIVEN</sequence>
<accession>A0A6A8V472</accession>
<evidence type="ECO:0008006" key="5">
    <source>
        <dbReference type="Google" id="ProtNLM"/>
    </source>
</evidence>
<dbReference type="EMBL" id="WMYY01000002">
    <property type="protein sequence ID" value="MTR66308.1"/>
    <property type="molecule type" value="Genomic_DNA"/>
</dbReference>
<comment type="caution">
    <text evidence="3">The sequence shown here is derived from an EMBL/GenBank/DDBJ whole genome shotgun (WGS) entry which is preliminary data.</text>
</comment>
<reference evidence="3 4" key="1">
    <citation type="journal article" date="2019" name="Nat. Med.">
        <title>A library of human gut bacterial isolates paired with longitudinal multiomics data enables mechanistic microbiome research.</title>
        <authorList>
            <person name="Poyet M."/>
            <person name="Groussin M."/>
            <person name="Gibbons S.M."/>
            <person name="Avila-Pacheco J."/>
            <person name="Jiang X."/>
            <person name="Kearney S.M."/>
            <person name="Perrotta A.R."/>
            <person name="Berdy B."/>
            <person name="Zhao S."/>
            <person name="Lieberman T.D."/>
            <person name="Swanson P.K."/>
            <person name="Smith M."/>
            <person name="Roesemann S."/>
            <person name="Alexander J.E."/>
            <person name="Rich S.A."/>
            <person name="Livny J."/>
            <person name="Vlamakis H."/>
            <person name="Clish C."/>
            <person name="Bullock K."/>
            <person name="Deik A."/>
            <person name="Scott J."/>
            <person name="Pierce K.A."/>
            <person name="Xavier R.J."/>
            <person name="Alm E.J."/>
        </authorList>
    </citation>
    <scope>NUCLEOTIDE SEQUENCE</scope>
    <source>
        <strain evidence="2 4">BIOML-A12</strain>
        <strain evidence="3">BIOML-A6</strain>
    </source>
</reference>
<proteinExistence type="predicted"/>
<evidence type="ECO:0000313" key="3">
    <source>
        <dbReference type="EMBL" id="MTS00830.1"/>
    </source>
</evidence>
<name>A0A6A8V472_STRPA</name>
<evidence type="ECO:0000313" key="2">
    <source>
        <dbReference type="EMBL" id="MTR66308.1"/>
    </source>
</evidence>
<dbReference type="PROSITE" id="PS51257">
    <property type="entry name" value="PROKAR_LIPOPROTEIN"/>
    <property type="match status" value="1"/>
</dbReference>
<feature type="chain" id="PRO_5041090309" description="Lipoprotein" evidence="1">
    <location>
        <begin position="23"/>
        <end position="309"/>
    </location>
</feature>
<gene>
    <name evidence="2" type="ORF">GMC73_03335</name>
    <name evidence="3" type="ORF">GMC90_03120</name>
</gene>
<organism evidence="3">
    <name type="scientific">Streptococcus parasanguinis</name>
    <dbReference type="NCBI Taxonomy" id="1318"/>
    <lineage>
        <taxon>Bacteria</taxon>
        <taxon>Bacillati</taxon>
        <taxon>Bacillota</taxon>
        <taxon>Bacilli</taxon>
        <taxon>Lactobacillales</taxon>
        <taxon>Streptococcaceae</taxon>
        <taxon>Streptococcus</taxon>
    </lineage>
</organism>
<protein>
    <recommendedName>
        <fullName evidence="5">Lipoprotein</fullName>
    </recommendedName>
</protein>
<evidence type="ECO:0000313" key="4">
    <source>
        <dbReference type="Proteomes" id="UP000460220"/>
    </source>
</evidence>
<keyword evidence="1" id="KW-0732">Signal</keyword>
<dbReference type="RefSeq" id="WP_155126215.1">
    <property type="nucleotide sequence ID" value="NZ_JASGZN010000001.1"/>
</dbReference>
<dbReference type="Proteomes" id="UP000460220">
    <property type="component" value="Unassembled WGS sequence"/>
</dbReference>
<feature type="signal peptide" evidence="1">
    <location>
        <begin position="1"/>
        <end position="22"/>
    </location>
</feature>